<evidence type="ECO:0000313" key="2">
    <source>
        <dbReference type="Proteomes" id="UP000006729"/>
    </source>
</evidence>
<dbReference type="Proteomes" id="UP000006729">
    <property type="component" value="Chromosome 5"/>
</dbReference>
<protein>
    <submittedName>
        <fullName evidence="1">Uncharacterized protein</fullName>
    </submittedName>
</protein>
<proteinExistence type="predicted"/>
<gene>
    <name evidence="1" type="ORF">POPTR_005G168100v4</name>
</gene>
<keyword evidence="2" id="KW-1185">Reference proteome</keyword>
<evidence type="ECO:0000313" key="1">
    <source>
        <dbReference type="EMBL" id="KAI9394982.1"/>
    </source>
</evidence>
<organism evidence="1 2">
    <name type="scientific">Populus trichocarpa</name>
    <name type="common">Western balsam poplar</name>
    <name type="synonym">Populus balsamifera subsp. trichocarpa</name>
    <dbReference type="NCBI Taxonomy" id="3694"/>
    <lineage>
        <taxon>Eukaryota</taxon>
        <taxon>Viridiplantae</taxon>
        <taxon>Streptophyta</taxon>
        <taxon>Embryophyta</taxon>
        <taxon>Tracheophyta</taxon>
        <taxon>Spermatophyta</taxon>
        <taxon>Magnoliopsida</taxon>
        <taxon>eudicotyledons</taxon>
        <taxon>Gunneridae</taxon>
        <taxon>Pentapetalae</taxon>
        <taxon>rosids</taxon>
        <taxon>fabids</taxon>
        <taxon>Malpighiales</taxon>
        <taxon>Salicaceae</taxon>
        <taxon>Saliceae</taxon>
        <taxon>Populus</taxon>
    </lineage>
</organism>
<comment type="caution">
    <text evidence="1">The sequence shown here is derived from an EMBL/GenBank/DDBJ whole genome shotgun (WGS) entry which is preliminary data.</text>
</comment>
<dbReference type="EMBL" id="CM009294">
    <property type="protein sequence ID" value="KAI9394982.1"/>
    <property type="molecule type" value="Genomic_DNA"/>
</dbReference>
<reference evidence="1 2" key="1">
    <citation type="journal article" date="2006" name="Science">
        <title>The genome of black cottonwood, Populus trichocarpa (Torr. &amp; Gray).</title>
        <authorList>
            <person name="Tuskan G.A."/>
            <person name="Difazio S."/>
            <person name="Jansson S."/>
            <person name="Bohlmann J."/>
            <person name="Grigoriev I."/>
            <person name="Hellsten U."/>
            <person name="Putnam N."/>
            <person name="Ralph S."/>
            <person name="Rombauts S."/>
            <person name="Salamov A."/>
            <person name="Schein J."/>
            <person name="Sterck L."/>
            <person name="Aerts A."/>
            <person name="Bhalerao R.R."/>
            <person name="Bhalerao R.P."/>
            <person name="Blaudez D."/>
            <person name="Boerjan W."/>
            <person name="Brun A."/>
            <person name="Brunner A."/>
            <person name="Busov V."/>
            <person name="Campbell M."/>
            <person name="Carlson J."/>
            <person name="Chalot M."/>
            <person name="Chapman J."/>
            <person name="Chen G.L."/>
            <person name="Cooper D."/>
            <person name="Coutinho P.M."/>
            <person name="Couturier J."/>
            <person name="Covert S."/>
            <person name="Cronk Q."/>
            <person name="Cunningham R."/>
            <person name="Davis J."/>
            <person name="Degroeve S."/>
            <person name="Dejardin A."/>
            <person name="Depamphilis C."/>
            <person name="Detter J."/>
            <person name="Dirks B."/>
            <person name="Dubchak I."/>
            <person name="Duplessis S."/>
            <person name="Ehlting J."/>
            <person name="Ellis B."/>
            <person name="Gendler K."/>
            <person name="Goodstein D."/>
            <person name="Gribskov M."/>
            <person name="Grimwood J."/>
            <person name="Groover A."/>
            <person name="Gunter L."/>
            <person name="Hamberger B."/>
            <person name="Heinze B."/>
            <person name="Helariutta Y."/>
            <person name="Henrissat B."/>
            <person name="Holligan D."/>
            <person name="Holt R."/>
            <person name="Huang W."/>
            <person name="Islam-Faridi N."/>
            <person name="Jones S."/>
            <person name="Jones-Rhoades M."/>
            <person name="Jorgensen R."/>
            <person name="Joshi C."/>
            <person name="Kangasjarvi J."/>
            <person name="Karlsson J."/>
            <person name="Kelleher C."/>
            <person name="Kirkpatrick R."/>
            <person name="Kirst M."/>
            <person name="Kohler A."/>
            <person name="Kalluri U."/>
            <person name="Larimer F."/>
            <person name="Leebens-Mack J."/>
            <person name="Leple J.C."/>
            <person name="Locascio P."/>
            <person name="Lou Y."/>
            <person name="Lucas S."/>
            <person name="Martin F."/>
            <person name="Montanini B."/>
            <person name="Napoli C."/>
            <person name="Nelson D.R."/>
            <person name="Nelson C."/>
            <person name="Nieminen K."/>
            <person name="Nilsson O."/>
            <person name="Pereda V."/>
            <person name="Peter G."/>
            <person name="Philippe R."/>
            <person name="Pilate G."/>
            <person name="Poliakov A."/>
            <person name="Razumovskaya J."/>
            <person name="Richardson P."/>
            <person name="Rinaldi C."/>
            <person name="Ritland K."/>
            <person name="Rouze P."/>
            <person name="Ryaboy D."/>
            <person name="Schmutz J."/>
            <person name="Schrader J."/>
            <person name="Segerman B."/>
            <person name="Shin H."/>
            <person name="Siddiqui A."/>
            <person name="Sterky F."/>
            <person name="Terry A."/>
            <person name="Tsai C.J."/>
            <person name="Uberbacher E."/>
            <person name="Unneberg P."/>
            <person name="Vahala J."/>
            <person name="Wall K."/>
            <person name="Wessler S."/>
            <person name="Yang G."/>
            <person name="Yin T."/>
            <person name="Douglas C."/>
            <person name="Marra M."/>
            <person name="Sandberg G."/>
            <person name="Van de Peer Y."/>
            <person name="Rokhsar D."/>
        </authorList>
    </citation>
    <scope>NUCLEOTIDE SEQUENCE [LARGE SCALE GENOMIC DNA]</scope>
    <source>
        <strain evidence="2">cv. Nisqually</strain>
    </source>
</reference>
<accession>A0ACC0T0J4</accession>
<sequence>MSEGGKRSSSNGFEKPLTTEDQQAWVNGVRRLVGPLPDKIRCPFIVLMHQLQGYLRARNWNVKKALKMLKETLKWRAAHKPEEIRWEEVAHEAQTGKIYRSNYFDKHGRTVLAMRPSCQVAKAFLEPKTYNKVKFVYAEEINTMKIMEDLFDMDHLEAAFGGKGVDFDISEYAERMTEDDKRMPSFWTRVSFSPAAPQPDMACTTLDSLNLDSDSDASDNTLVMESIQKLLPLLKIL</sequence>
<name>A0ACC0T0J4_POPTR</name>